<reference evidence="1 2" key="1">
    <citation type="journal article" date="2009" name="PLoS ONE">
        <title>Methylobacterium genome sequences: a reference blueprint to investigate microbial metabolism of C1 compounds from natural and industrial sources.</title>
        <authorList>
            <person name="Vuilleumier S."/>
            <person name="Chistoserdova L."/>
            <person name="Lee M.-C."/>
            <person name="Bringel F."/>
            <person name="Lajus A."/>
            <person name="Zhou Y."/>
            <person name="Gourion B."/>
            <person name="Barbe V."/>
            <person name="Chang J."/>
            <person name="Cruveiller S."/>
            <person name="Dossat C."/>
            <person name="Gillett W."/>
            <person name="Gruffaz C."/>
            <person name="Haugen E."/>
            <person name="Hourcade E."/>
            <person name="Levy R."/>
            <person name="Mangenot S."/>
            <person name="Muller E."/>
            <person name="Nadalig T."/>
            <person name="Pagni M."/>
            <person name="Penny C."/>
            <person name="Peyraud R."/>
            <person name="Robinson D.G."/>
            <person name="Roche D."/>
            <person name="Rouy Z."/>
            <person name="Saenampechek C."/>
            <person name="Salvignol G."/>
            <person name="Vallenet D."/>
            <person name="Wu Z."/>
            <person name="Marx C.J."/>
            <person name="Vorholt J.A."/>
            <person name="Olson M.V."/>
            <person name="Kaul R."/>
            <person name="Weissenbach J."/>
            <person name="Medigue C."/>
            <person name="Lidstrom M.E."/>
        </authorList>
    </citation>
    <scope>NUCLEOTIDE SEQUENCE [LARGE SCALE GENOMIC DNA]</scope>
    <source>
        <strain evidence="2">ATCC 14718 / DSM 1338 / JCM 2805 / NCIMB 9133 / AM1</strain>
    </source>
</reference>
<keyword evidence="2" id="KW-1185">Reference proteome</keyword>
<dbReference type="AlphaFoldDB" id="C5B4B3"/>
<keyword evidence="1" id="KW-0614">Plasmid</keyword>
<dbReference type="RefSeq" id="WP_003596908.1">
    <property type="nucleotide sequence ID" value="NC_012811.1"/>
</dbReference>
<protein>
    <submittedName>
        <fullName evidence="1">Uncharacterized protein</fullName>
    </submittedName>
</protein>
<evidence type="ECO:0000313" key="1">
    <source>
        <dbReference type="EMBL" id="ACS43295.1"/>
    </source>
</evidence>
<dbReference type="EMBL" id="CP001511">
    <property type="protein sequence ID" value="ACS43295.1"/>
    <property type="molecule type" value="Genomic_DNA"/>
</dbReference>
<sequence length="122" mass="13290">MKLGFRKPSPNAYMMLLNGLAFRERVIPIPGDFDPRDPVAVRAAYERDCTGPANGPTGGYFQMLLYLANVEGRMGYAPGALTNEAKFEELVGHYWEARCRHGVVTSSPDIESETAPAPAPGC</sequence>
<name>C5B4B3_METEA</name>
<evidence type="ECO:0000313" key="2">
    <source>
        <dbReference type="Proteomes" id="UP000009081"/>
    </source>
</evidence>
<dbReference type="Proteomes" id="UP000009081">
    <property type="component" value="Plasmid megaplasmid"/>
</dbReference>
<gene>
    <name evidence="1" type="ordered locus">MexAM1_META2p0443</name>
</gene>
<dbReference type="KEGG" id="mea:Mex_2p0443"/>
<geneLocation type="plasmid" evidence="1 2">
    <name>megaplasmid</name>
</geneLocation>
<accession>C5B4B3</accession>
<organism evidence="1 2">
    <name type="scientific">Methylorubrum extorquens (strain ATCC 14718 / DSM 1338 / JCM 2805 / NCIMB 9133 / AM1)</name>
    <name type="common">Methylobacterium extorquens</name>
    <dbReference type="NCBI Taxonomy" id="272630"/>
    <lineage>
        <taxon>Bacteria</taxon>
        <taxon>Pseudomonadati</taxon>
        <taxon>Pseudomonadota</taxon>
        <taxon>Alphaproteobacteria</taxon>
        <taxon>Hyphomicrobiales</taxon>
        <taxon>Methylobacteriaceae</taxon>
        <taxon>Methylorubrum</taxon>
    </lineage>
</organism>
<dbReference type="HOGENOM" id="CLU_2023988_0_0_5"/>
<proteinExistence type="predicted"/>